<dbReference type="GO" id="GO:0005634">
    <property type="term" value="C:nucleus"/>
    <property type="evidence" value="ECO:0007669"/>
    <property type="project" value="InterPro"/>
</dbReference>
<dbReference type="AlphaFoldDB" id="A0AAV1XT80"/>
<keyword evidence="2" id="KW-0143">Chaperone</keyword>
<comment type="caution">
    <text evidence="3">The sequence shown here is derived from an EMBL/GenBank/DDBJ whole genome shotgun (WGS) entry which is preliminary data.</text>
</comment>
<evidence type="ECO:0000313" key="4">
    <source>
        <dbReference type="Proteomes" id="UP001497480"/>
    </source>
</evidence>
<dbReference type="InterPro" id="IPR002164">
    <property type="entry name" value="NAP_family"/>
</dbReference>
<accession>A0AAV1XT80</accession>
<evidence type="ECO:0000313" key="3">
    <source>
        <dbReference type="EMBL" id="CAL0324861.1"/>
    </source>
</evidence>
<comment type="similarity">
    <text evidence="1">Belongs to the nucleosome assembly protein (NAP) family.</text>
</comment>
<dbReference type="Pfam" id="PF00956">
    <property type="entry name" value="NAP"/>
    <property type="match status" value="1"/>
</dbReference>
<dbReference type="GO" id="GO:0042393">
    <property type="term" value="F:histone binding"/>
    <property type="evidence" value="ECO:0007669"/>
    <property type="project" value="UniProtKB-ARBA"/>
</dbReference>
<dbReference type="SUPFAM" id="SSF143113">
    <property type="entry name" value="NAP-like"/>
    <property type="match status" value="1"/>
</dbReference>
<sequence length="90" mass="10431">MVLASLKPPLAKTKWKTIRECNESRGSVLQSQYDELEAKFLEEQVELEAKYHKLYEPLYTKMYEIVNGVVEVEDITNEVIPEGENKAPEE</sequence>
<evidence type="ECO:0000256" key="1">
    <source>
        <dbReference type="ARBA" id="ARBA00009947"/>
    </source>
</evidence>
<name>A0AAV1XT80_LUPLU</name>
<organism evidence="3 4">
    <name type="scientific">Lupinus luteus</name>
    <name type="common">European yellow lupine</name>
    <dbReference type="NCBI Taxonomy" id="3873"/>
    <lineage>
        <taxon>Eukaryota</taxon>
        <taxon>Viridiplantae</taxon>
        <taxon>Streptophyta</taxon>
        <taxon>Embryophyta</taxon>
        <taxon>Tracheophyta</taxon>
        <taxon>Spermatophyta</taxon>
        <taxon>Magnoliopsida</taxon>
        <taxon>eudicotyledons</taxon>
        <taxon>Gunneridae</taxon>
        <taxon>Pentapetalae</taxon>
        <taxon>rosids</taxon>
        <taxon>fabids</taxon>
        <taxon>Fabales</taxon>
        <taxon>Fabaceae</taxon>
        <taxon>Papilionoideae</taxon>
        <taxon>50 kb inversion clade</taxon>
        <taxon>genistoids sensu lato</taxon>
        <taxon>core genistoids</taxon>
        <taxon>Genisteae</taxon>
        <taxon>Lupinus</taxon>
    </lineage>
</organism>
<gene>
    <name evidence="3" type="ORF">LLUT_LOCUS25921</name>
</gene>
<keyword evidence="4" id="KW-1185">Reference proteome</keyword>
<dbReference type="GO" id="GO:0000724">
    <property type="term" value="P:double-strand break repair via homologous recombination"/>
    <property type="evidence" value="ECO:0007669"/>
    <property type="project" value="UniProtKB-ARBA"/>
</dbReference>
<protein>
    <submittedName>
        <fullName evidence="3">Uncharacterized protein</fullName>
    </submittedName>
</protein>
<evidence type="ECO:0000256" key="2">
    <source>
        <dbReference type="ARBA" id="ARBA00023186"/>
    </source>
</evidence>
<proteinExistence type="inferred from homology"/>
<reference evidence="3 4" key="1">
    <citation type="submission" date="2024-03" db="EMBL/GenBank/DDBJ databases">
        <authorList>
            <person name="Martinez-Hernandez J."/>
        </authorList>
    </citation>
    <scope>NUCLEOTIDE SEQUENCE [LARGE SCALE GENOMIC DNA]</scope>
</reference>
<dbReference type="Gene3D" id="1.20.5.1500">
    <property type="match status" value="1"/>
</dbReference>
<dbReference type="Proteomes" id="UP001497480">
    <property type="component" value="Unassembled WGS sequence"/>
</dbReference>
<dbReference type="InterPro" id="IPR037231">
    <property type="entry name" value="NAP-like_sf"/>
</dbReference>
<dbReference type="EMBL" id="CAXHTB010000018">
    <property type="protein sequence ID" value="CAL0324861.1"/>
    <property type="molecule type" value="Genomic_DNA"/>
</dbReference>
<dbReference type="GO" id="GO:0006334">
    <property type="term" value="P:nucleosome assembly"/>
    <property type="evidence" value="ECO:0007669"/>
    <property type="project" value="InterPro"/>
</dbReference>